<dbReference type="Proteomes" id="UP000054843">
    <property type="component" value="Unassembled WGS sequence"/>
</dbReference>
<dbReference type="EMBL" id="JYDO01000008">
    <property type="protein sequence ID" value="KRZ79172.1"/>
    <property type="molecule type" value="Genomic_DNA"/>
</dbReference>
<evidence type="ECO:0000256" key="1">
    <source>
        <dbReference type="SAM" id="MobiDB-lite"/>
    </source>
</evidence>
<accession>A0A0V1N5A3</accession>
<gene>
    <name evidence="2" type="ORF">T10_11504</name>
</gene>
<name>A0A0V1N5A3_9BILA</name>
<dbReference type="AlphaFoldDB" id="A0A0V1N5A3"/>
<keyword evidence="3" id="KW-1185">Reference proteome</keyword>
<protein>
    <submittedName>
        <fullName evidence="2">Uncharacterized protein</fullName>
    </submittedName>
</protein>
<evidence type="ECO:0000313" key="3">
    <source>
        <dbReference type="Proteomes" id="UP000054843"/>
    </source>
</evidence>
<feature type="region of interest" description="Disordered" evidence="1">
    <location>
        <begin position="1"/>
        <end position="67"/>
    </location>
</feature>
<proteinExistence type="predicted"/>
<organism evidence="2 3">
    <name type="scientific">Trichinella papuae</name>
    <dbReference type="NCBI Taxonomy" id="268474"/>
    <lineage>
        <taxon>Eukaryota</taxon>
        <taxon>Metazoa</taxon>
        <taxon>Ecdysozoa</taxon>
        <taxon>Nematoda</taxon>
        <taxon>Enoplea</taxon>
        <taxon>Dorylaimia</taxon>
        <taxon>Trichinellida</taxon>
        <taxon>Trichinellidae</taxon>
        <taxon>Trichinella</taxon>
    </lineage>
</organism>
<sequence length="67" mass="7104">MAMGQRIRSEIQGDRQTAKNGKPAFQVGRTRPALLPKAIPASGSKYCPDITEGPARLPSAMPPNGSK</sequence>
<reference evidence="2 3" key="1">
    <citation type="submission" date="2015-01" db="EMBL/GenBank/DDBJ databases">
        <title>Evolution of Trichinella species and genotypes.</title>
        <authorList>
            <person name="Korhonen P.K."/>
            <person name="Edoardo P."/>
            <person name="Giuseppe L.R."/>
            <person name="Gasser R.B."/>
        </authorList>
    </citation>
    <scope>NUCLEOTIDE SEQUENCE [LARGE SCALE GENOMIC DNA]</scope>
    <source>
        <strain evidence="2">ISS1980</strain>
    </source>
</reference>
<comment type="caution">
    <text evidence="2">The sequence shown here is derived from an EMBL/GenBank/DDBJ whole genome shotgun (WGS) entry which is preliminary data.</text>
</comment>
<feature type="compositionally biased region" description="Basic and acidic residues" evidence="1">
    <location>
        <begin position="7"/>
        <end position="17"/>
    </location>
</feature>
<evidence type="ECO:0000313" key="2">
    <source>
        <dbReference type="EMBL" id="KRZ79172.1"/>
    </source>
</evidence>